<proteinExistence type="inferred from homology"/>
<dbReference type="GO" id="GO:0036396">
    <property type="term" value="C:RNA N6-methyladenosine methyltransferase complex"/>
    <property type="evidence" value="ECO:0007669"/>
    <property type="project" value="TreeGrafter"/>
</dbReference>
<feature type="compositionally biased region" description="Basic residues" evidence="2">
    <location>
        <begin position="159"/>
        <end position="171"/>
    </location>
</feature>
<accession>A0AAV1IF47</accession>
<dbReference type="PANTHER" id="PTHR12829:SF8">
    <property type="entry name" value="CHROMOSOME UNDETERMINED SCAFFOLD_82, WHOLE GENOME SHOTGUN SEQUENCE"/>
    <property type="match status" value="1"/>
</dbReference>
<evidence type="ECO:0000313" key="3">
    <source>
        <dbReference type="EMBL" id="CAK0785971.1"/>
    </source>
</evidence>
<comment type="similarity">
    <text evidence="1">Belongs to the MT-A70-like family.</text>
</comment>
<comment type="caution">
    <text evidence="3">The sequence shown here is derived from an EMBL/GenBank/DDBJ whole genome shotgun (WGS) entry which is preliminary data.</text>
</comment>
<dbReference type="GO" id="GO:0008168">
    <property type="term" value="F:methyltransferase activity"/>
    <property type="evidence" value="ECO:0007669"/>
    <property type="project" value="TreeGrafter"/>
</dbReference>
<evidence type="ECO:0000256" key="1">
    <source>
        <dbReference type="PROSITE-ProRule" id="PRU00489"/>
    </source>
</evidence>
<dbReference type="Gene3D" id="3.40.50.150">
    <property type="entry name" value="Vaccinia Virus protein VP39"/>
    <property type="match status" value="1"/>
</dbReference>
<dbReference type="SUPFAM" id="SSF53335">
    <property type="entry name" value="S-adenosyl-L-methionine-dependent methyltransferases"/>
    <property type="match status" value="1"/>
</dbReference>
<protein>
    <recommendedName>
        <fullName evidence="5">MT-A70 family protein</fullName>
    </recommendedName>
</protein>
<feature type="compositionally biased region" description="Basic and acidic residues" evidence="2">
    <location>
        <begin position="259"/>
        <end position="270"/>
    </location>
</feature>
<feature type="region of interest" description="Disordered" evidence="2">
    <location>
        <begin position="150"/>
        <end position="182"/>
    </location>
</feature>
<name>A0AAV1IF47_9CHLO</name>
<dbReference type="InterPro" id="IPR007757">
    <property type="entry name" value="MT-A70-like"/>
</dbReference>
<evidence type="ECO:0000313" key="4">
    <source>
        <dbReference type="Proteomes" id="UP001314263"/>
    </source>
</evidence>
<reference evidence="3 4" key="1">
    <citation type="submission" date="2023-10" db="EMBL/GenBank/DDBJ databases">
        <authorList>
            <person name="Maclean D."/>
            <person name="Macfadyen A."/>
        </authorList>
    </citation>
    <scope>NUCLEOTIDE SEQUENCE [LARGE SCALE GENOMIC DNA]</scope>
</reference>
<dbReference type="Pfam" id="PF05063">
    <property type="entry name" value="MT-A70"/>
    <property type="match status" value="1"/>
</dbReference>
<gene>
    <name evidence="3" type="ORF">CVIRNUC_009184</name>
</gene>
<keyword evidence="4" id="KW-1185">Reference proteome</keyword>
<evidence type="ECO:0008006" key="5">
    <source>
        <dbReference type="Google" id="ProtNLM"/>
    </source>
</evidence>
<dbReference type="PROSITE" id="PS51143">
    <property type="entry name" value="MT_A70"/>
    <property type="match status" value="1"/>
</dbReference>
<dbReference type="Proteomes" id="UP001314263">
    <property type="component" value="Unassembled WGS sequence"/>
</dbReference>
<sequence length="470" mass="52339">MSDQEEGRRLRRRRAGNTGGMPSAVHYVGYVEEDETPEMIMKKFEELDKVMAASDGPAPAAQVACDADTLEHDELTEPAAAALNDLTEAQLMEVFKQTSIFNVKSALAHNHALMSAREIDETNDRWADSEELSEDEDLWAEMREFWSDGEELDGVGRAPTRRARKGPRKPRAPGQPRGGGQAYSKLRHQIVTHYNAVTQALIRRRVRVVEEDALYRIMVPQPLPLSWGRTVQPYHPSVSLLSRAKLSGRHIELANGTHTNKDARPGREDPDANSSAECSTSYHEAEDISRANFKAIGMGFQAVLINQGWDGRPASGKAVVARLARLPMTQLCPTGFIFIWVDKTHIAEVVAVMDKWGFSYVENLTWVHMAPNNTVVAAPSLYARRSHLSLFIFRKSGEGKDIELRHQRNPDVLFDSVRREEGQVVGVPEEAFHAIETLLPTGKGSFLELWAPCSAARSGWTHIAETSSDP</sequence>
<dbReference type="GO" id="GO:0005634">
    <property type="term" value="C:nucleus"/>
    <property type="evidence" value="ECO:0007669"/>
    <property type="project" value="TreeGrafter"/>
</dbReference>
<dbReference type="PANTHER" id="PTHR12829">
    <property type="entry name" value="N6-ADENOSINE-METHYLTRANSFERASE"/>
    <property type="match status" value="1"/>
</dbReference>
<dbReference type="EMBL" id="CAUYUE010000013">
    <property type="protein sequence ID" value="CAK0785971.1"/>
    <property type="molecule type" value="Genomic_DNA"/>
</dbReference>
<feature type="region of interest" description="Disordered" evidence="2">
    <location>
        <begin position="254"/>
        <end position="281"/>
    </location>
</feature>
<organism evidence="3 4">
    <name type="scientific">Coccomyxa viridis</name>
    <dbReference type="NCBI Taxonomy" id="1274662"/>
    <lineage>
        <taxon>Eukaryota</taxon>
        <taxon>Viridiplantae</taxon>
        <taxon>Chlorophyta</taxon>
        <taxon>core chlorophytes</taxon>
        <taxon>Trebouxiophyceae</taxon>
        <taxon>Trebouxiophyceae incertae sedis</taxon>
        <taxon>Coccomyxaceae</taxon>
        <taxon>Coccomyxa</taxon>
    </lineage>
</organism>
<feature type="compositionally biased region" description="Polar residues" evidence="2">
    <location>
        <begin position="272"/>
        <end position="281"/>
    </location>
</feature>
<dbReference type="InterPro" id="IPR029063">
    <property type="entry name" value="SAM-dependent_MTases_sf"/>
</dbReference>
<dbReference type="AlphaFoldDB" id="A0AAV1IF47"/>
<evidence type="ECO:0000256" key="2">
    <source>
        <dbReference type="SAM" id="MobiDB-lite"/>
    </source>
</evidence>